<dbReference type="SUPFAM" id="SSF51735">
    <property type="entry name" value="NAD(P)-binding Rossmann-fold domains"/>
    <property type="match status" value="1"/>
</dbReference>
<reference evidence="4 5" key="1">
    <citation type="submission" date="2015-08" db="EMBL/GenBank/DDBJ databases">
        <title>Investigation of the bacterial diversity of lava forest soil.</title>
        <authorList>
            <person name="Lee J.S."/>
        </authorList>
    </citation>
    <scope>NUCLEOTIDE SEQUENCE [LARGE SCALE GENOMIC DNA]</scope>
    <source>
        <strain evidence="4 5">GJW-30</strain>
    </source>
</reference>
<dbReference type="PRINTS" id="PR00081">
    <property type="entry name" value="GDHRDH"/>
</dbReference>
<evidence type="ECO:0000313" key="5">
    <source>
        <dbReference type="Proteomes" id="UP000236884"/>
    </source>
</evidence>
<sequence length="263" mass="27673">MAKRAVAVITGASSGIGVELARLFAANGHELVLVARSEAPMNALAESIAATGKSRPHVLPIDLALADAGDRLADGLERLGAEPTFVVNNAGFGLLGMAASLDRAEQLSMIDLNVRTLTDLSLRFLPSLTAHRGGLLNVASVAGFLPGPGQNVYYATKAYVLSFTEALAEELAGTGVRVCALCPGPVPTGFQARAGVKRERKIGMLTLSAERVAREGYDGFMAGKRLVVPGFGNKLVTLMPRLLPRSLVTKLTDARKRRLDGEV</sequence>
<evidence type="ECO:0000256" key="2">
    <source>
        <dbReference type="ARBA" id="ARBA00023002"/>
    </source>
</evidence>
<dbReference type="PIRSF" id="PIRSF000126">
    <property type="entry name" value="11-beta-HSD1"/>
    <property type="match status" value="1"/>
</dbReference>
<dbReference type="EC" id="1.1.1.313" evidence="4"/>
<dbReference type="KEGG" id="vgo:GJW-30_1_00338"/>
<dbReference type="AlphaFoldDB" id="A0A0S3PPG9"/>
<name>A0A0S3PPG9_9BRAD</name>
<dbReference type="CDD" id="cd05233">
    <property type="entry name" value="SDR_c"/>
    <property type="match status" value="1"/>
</dbReference>
<evidence type="ECO:0000256" key="1">
    <source>
        <dbReference type="ARBA" id="ARBA00006484"/>
    </source>
</evidence>
<dbReference type="GO" id="GO:0016020">
    <property type="term" value="C:membrane"/>
    <property type="evidence" value="ECO:0007669"/>
    <property type="project" value="TreeGrafter"/>
</dbReference>
<comment type="similarity">
    <text evidence="1 3">Belongs to the short-chain dehydrogenases/reductases (SDR) family.</text>
</comment>
<dbReference type="OrthoDB" id="9808814at2"/>
<keyword evidence="5" id="KW-1185">Reference proteome</keyword>
<dbReference type="Gene3D" id="3.40.50.720">
    <property type="entry name" value="NAD(P)-binding Rossmann-like Domain"/>
    <property type="match status" value="1"/>
</dbReference>
<dbReference type="PRINTS" id="PR00080">
    <property type="entry name" value="SDRFAMILY"/>
</dbReference>
<evidence type="ECO:0000256" key="3">
    <source>
        <dbReference type="RuleBase" id="RU000363"/>
    </source>
</evidence>
<gene>
    <name evidence="4" type="primary">isfD</name>
    <name evidence="4" type="ORF">GJW-30_1_00338</name>
</gene>
<dbReference type="GO" id="GO:0016491">
    <property type="term" value="F:oxidoreductase activity"/>
    <property type="evidence" value="ECO:0007669"/>
    <property type="project" value="UniProtKB-KW"/>
</dbReference>
<keyword evidence="2 4" id="KW-0560">Oxidoreductase</keyword>
<organism evidence="4 5">
    <name type="scientific">Variibacter gotjawalensis</name>
    <dbReference type="NCBI Taxonomy" id="1333996"/>
    <lineage>
        <taxon>Bacteria</taxon>
        <taxon>Pseudomonadati</taxon>
        <taxon>Pseudomonadota</taxon>
        <taxon>Alphaproteobacteria</taxon>
        <taxon>Hyphomicrobiales</taxon>
        <taxon>Nitrobacteraceae</taxon>
        <taxon>Variibacter</taxon>
    </lineage>
</organism>
<evidence type="ECO:0000313" key="4">
    <source>
        <dbReference type="EMBL" id="BAT57828.1"/>
    </source>
</evidence>
<dbReference type="RefSeq" id="WP_096350894.1">
    <property type="nucleotide sequence ID" value="NZ_AP014946.1"/>
</dbReference>
<protein>
    <submittedName>
        <fullName evidence="4">Sulfoacetaldehyde reductase</fullName>
        <ecNumber evidence="4">1.1.1.313</ecNumber>
    </submittedName>
</protein>
<accession>A0A0S3PPG9</accession>
<dbReference type="PANTHER" id="PTHR44196:SF2">
    <property type="entry name" value="SHORT-CHAIN DEHYDROGENASE-RELATED"/>
    <property type="match status" value="1"/>
</dbReference>
<dbReference type="Proteomes" id="UP000236884">
    <property type="component" value="Chromosome"/>
</dbReference>
<dbReference type="PANTHER" id="PTHR44196">
    <property type="entry name" value="DEHYDROGENASE/REDUCTASE SDR FAMILY MEMBER 7B"/>
    <property type="match status" value="1"/>
</dbReference>
<dbReference type="EMBL" id="AP014946">
    <property type="protein sequence ID" value="BAT57828.1"/>
    <property type="molecule type" value="Genomic_DNA"/>
</dbReference>
<dbReference type="InterPro" id="IPR002347">
    <property type="entry name" value="SDR_fam"/>
</dbReference>
<dbReference type="Pfam" id="PF00106">
    <property type="entry name" value="adh_short"/>
    <property type="match status" value="1"/>
</dbReference>
<dbReference type="InterPro" id="IPR036291">
    <property type="entry name" value="NAD(P)-bd_dom_sf"/>
</dbReference>
<proteinExistence type="inferred from homology"/>